<keyword evidence="2" id="KW-0943">RNA-mediated gene silencing</keyword>
<evidence type="ECO:0000259" key="6">
    <source>
        <dbReference type="Pfam" id="PF03469"/>
    </source>
</evidence>
<evidence type="ECO:0000313" key="9">
    <source>
        <dbReference type="Proteomes" id="UP000796880"/>
    </source>
</evidence>
<evidence type="ECO:0000313" key="8">
    <source>
        <dbReference type="EMBL" id="KAF3454694.1"/>
    </source>
</evidence>
<evidence type="ECO:0000256" key="4">
    <source>
        <dbReference type="SAM" id="MobiDB-lite"/>
    </source>
</evidence>
<feature type="compositionally biased region" description="Pro residues" evidence="4">
    <location>
        <begin position="23"/>
        <end position="37"/>
    </location>
</feature>
<evidence type="ECO:0000256" key="3">
    <source>
        <dbReference type="SAM" id="Coils"/>
    </source>
</evidence>
<evidence type="ECO:0000256" key="1">
    <source>
        <dbReference type="ARBA" id="ARBA00023054"/>
    </source>
</evidence>
<keyword evidence="1 3" id="KW-0175">Coiled coil</keyword>
<keyword evidence="9" id="KW-1185">Reference proteome</keyword>
<feature type="coiled-coil region" evidence="3">
    <location>
        <begin position="320"/>
        <end position="525"/>
    </location>
</feature>
<dbReference type="PANTHER" id="PTHR21596">
    <property type="entry name" value="RIBONUCLEASE P SUBUNIT P38"/>
    <property type="match status" value="1"/>
</dbReference>
<organism evidence="8 9">
    <name type="scientific">Rhamnella rubrinervis</name>
    <dbReference type="NCBI Taxonomy" id="2594499"/>
    <lineage>
        <taxon>Eukaryota</taxon>
        <taxon>Viridiplantae</taxon>
        <taxon>Streptophyta</taxon>
        <taxon>Embryophyta</taxon>
        <taxon>Tracheophyta</taxon>
        <taxon>Spermatophyta</taxon>
        <taxon>Magnoliopsida</taxon>
        <taxon>eudicotyledons</taxon>
        <taxon>Gunneridae</taxon>
        <taxon>Pentapetalae</taxon>
        <taxon>rosids</taxon>
        <taxon>fabids</taxon>
        <taxon>Rosales</taxon>
        <taxon>Rhamnaceae</taxon>
        <taxon>rhamnoid group</taxon>
        <taxon>Rhamneae</taxon>
        <taxon>Rhamnella</taxon>
    </lineage>
</organism>
<dbReference type="CDD" id="cd12266">
    <property type="entry name" value="RRM_like_XS"/>
    <property type="match status" value="1"/>
</dbReference>
<accession>A0A8K0HNE6</accession>
<evidence type="ECO:0000256" key="2">
    <source>
        <dbReference type="ARBA" id="ARBA00023158"/>
    </source>
</evidence>
<feature type="domain" description="XS" evidence="5">
    <location>
        <begin position="152"/>
        <end position="262"/>
    </location>
</feature>
<gene>
    <name evidence="8" type="ORF">FNV43_RR05142</name>
</gene>
<dbReference type="Proteomes" id="UP000796880">
    <property type="component" value="Unassembled WGS sequence"/>
</dbReference>
<reference evidence="8" key="1">
    <citation type="submission" date="2020-03" db="EMBL/GenBank/DDBJ databases">
        <title>A high-quality chromosome-level genome assembly of a woody plant with both climbing and erect habits, Rhamnella rubrinervis.</title>
        <authorList>
            <person name="Lu Z."/>
            <person name="Yang Y."/>
            <person name="Zhu X."/>
            <person name="Sun Y."/>
        </authorList>
    </citation>
    <scope>NUCLEOTIDE SEQUENCE</scope>
    <source>
        <strain evidence="8">BYM</strain>
        <tissue evidence="8">Leaf</tissue>
    </source>
</reference>
<proteinExistence type="predicted"/>
<evidence type="ECO:0000259" key="5">
    <source>
        <dbReference type="Pfam" id="PF03468"/>
    </source>
</evidence>
<feature type="domain" description="Factor of DNA methylation 1-5/IDN2" evidence="6">
    <location>
        <begin position="532"/>
        <end position="665"/>
    </location>
</feature>
<dbReference type="InterPro" id="IPR005380">
    <property type="entry name" value="XS_domain"/>
</dbReference>
<comment type="caution">
    <text evidence="8">The sequence shown here is derived from an EMBL/GenBank/DDBJ whole genome shotgun (WGS) entry which is preliminary data.</text>
</comment>
<sequence length="667" mass="78007">MSGRREAATRTSHHERRVRGRSPCPPYPPSAPQPQPASAPSGALSPRHRSAMTYHSEKEKISMSELKDLEYKYYKELKNGIVKVKASNSSYKCPYCPGKSKTDYVLKELLKHATGIGRGSQRSGVKEKARHMALENYIKKYLDSKDHVHNHDQLFVWPWMGIVANVKTRLEGGRYVGESGAKLRDELTREGFNPVRVHPLWNRQGHSGFAIVDFNKDWDGFKNAMSFEKRFQVNHCGKEDYCVGNNRGEKLFGWVAREDDYNLKGIVSDHLRKHGDLKTLSGIEAEDQRKTSKLVSNLTDTLGTKYLCLKEMAGKYVETSDSLNKLMEQKDEMIKSYNEEIRRIQENGHNHFKKILEEHEKATLHLEAQRKDLEQHEKLLRKREALNDREIRRLSHEKKMNQRAILEQKNADENVLQLAEEQKREKEKLREKIIVLEEQLDKKQELELEVERMKGALQVMKHMDEDKEMKKKIDEIEETLKEKEEDLEDVEALHQALVVKERKCNDELQEARKELINGLQTLQSRNVNIGTKRMGDLDVKPFQAAIKAKYPDEEVEHKTMELCSQWEDSLMDPTWHPFKVIVDKEGKTKEREIIDEEDEKLKLLKNEYGDEIFNAVLTSLKELNEYNPSGRYPILELWNFKEGRKASLKEGIMYVLDQWKIYRRKRK</sequence>
<dbReference type="InterPro" id="IPR038588">
    <property type="entry name" value="XS_domain_sf"/>
</dbReference>
<dbReference type="PANTHER" id="PTHR21596:SF23">
    <property type="entry name" value="FACTOR OF DNA METHYLATION 4"/>
    <property type="match status" value="1"/>
</dbReference>
<dbReference type="Pfam" id="PF03470">
    <property type="entry name" value="zf-XS"/>
    <property type="match status" value="1"/>
</dbReference>
<evidence type="ECO:0008006" key="10">
    <source>
        <dbReference type="Google" id="ProtNLM"/>
    </source>
</evidence>
<feature type="compositionally biased region" description="Basic residues" evidence="4">
    <location>
        <begin position="11"/>
        <end position="20"/>
    </location>
</feature>
<feature type="domain" description="Zinc finger-XS" evidence="7">
    <location>
        <begin position="93"/>
        <end position="135"/>
    </location>
</feature>
<dbReference type="InterPro" id="IPR005381">
    <property type="entry name" value="Znf-XS_domain"/>
</dbReference>
<dbReference type="InterPro" id="IPR045177">
    <property type="entry name" value="FDM1-5/IDN2"/>
</dbReference>
<dbReference type="Pfam" id="PF03469">
    <property type="entry name" value="XH"/>
    <property type="match status" value="1"/>
</dbReference>
<dbReference type="GO" id="GO:0080188">
    <property type="term" value="P:gene silencing by siRNA-directed DNA methylation"/>
    <property type="evidence" value="ECO:0007669"/>
    <property type="project" value="InterPro"/>
</dbReference>
<dbReference type="AlphaFoldDB" id="A0A8K0HNE6"/>
<protein>
    <recommendedName>
        <fullName evidence="10">Factor of DNA methylation 4</fullName>
    </recommendedName>
</protein>
<dbReference type="Pfam" id="PF03468">
    <property type="entry name" value="XS"/>
    <property type="match status" value="1"/>
</dbReference>
<dbReference type="EMBL" id="VOIH02000002">
    <property type="protein sequence ID" value="KAF3454694.1"/>
    <property type="molecule type" value="Genomic_DNA"/>
</dbReference>
<dbReference type="OrthoDB" id="1892195at2759"/>
<feature type="region of interest" description="Disordered" evidence="4">
    <location>
        <begin position="1"/>
        <end position="58"/>
    </location>
</feature>
<dbReference type="Gene3D" id="3.30.70.2890">
    <property type="entry name" value="XS domain"/>
    <property type="match status" value="1"/>
</dbReference>
<dbReference type="InterPro" id="IPR005379">
    <property type="entry name" value="FDM1-5/IDN2_XH"/>
</dbReference>
<name>A0A8K0HNE6_9ROSA</name>
<evidence type="ECO:0000259" key="7">
    <source>
        <dbReference type="Pfam" id="PF03470"/>
    </source>
</evidence>